<protein>
    <submittedName>
        <fullName evidence="1">Uncharacterized protein</fullName>
    </submittedName>
</protein>
<dbReference type="AlphaFoldDB" id="A0A849C518"/>
<dbReference type="EMBL" id="JABELX010000008">
    <property type="protein sequence ID" value="NNH72868.1"/>
    <property type="molecule type" value="Genomic_DNA"/>
</dbReference>
<evidence type="ECO:0000313" key="2">
    <source>
        <dbReference type="Proteomes" id="UP000586827"/>
    </source>
</evidence>
<dbReference type="RefSeq" id="WP_157552845.1">
    <property type="nucleotide sequence ID" value="NZ_JABELX010000008.1"/>
</dbReference>
<accession>A0A849C518</accession>
<sequence>MFLGAEIAAPIRDGSIGGSLLHVRSWNRDDGTPATAQPVEEGRERCAYTTLIVVPSALLMVCTPRQYDKEPTTVVGYVSETG</sequence>
<name>A0A849C518_9NOCA</name>
<comment type="caution">
    <text evidence="1">The sequence shown here is derived from an EMBL/GenBank/DDBJ whole genome shotgun (WGS) entry which is preliminary data.</text>
</comment>
<evidence type="ECO:0000313" key="1">
    <source>
        <dbReference type="EMBL" id="NNH72868.1"/>
    </source>
</evidence>
<proteinExistence type="predicted"/>
<keyword evidence="2" id="KW-1185">Reference proteome</keyword>
<gene>
    <name evidence="1" type="ORF">HLB23_23920</name>
</gene>
<dbReference type="Proteomes" id="UP000586827">
    <property type="component" value="Unassembled WGS sequence"/>
</dbReference>
<reference evidence="1 2" key="1">
    <citation type="submission" date="2020-05" db="EMBL/GenBank/DDBJ databases">
        <title>MicrobeNet Type strains.</title>
        <authorList>
            <person name="Nicholson A.C."/>
        </authorList>
    </citation>
    <scope>NUCLEOTIDE SEQUENCE [LARGE SCALE GENOMIC DNA]</scope>
    <source>
        <strain evidence="1 2">JCM 3224</strain>
    </source>
</reference>
<organism evidence="1 2">
    <name type="scientific">Nocardia uniformis</name>
    <dbReference type="NCBI Taxonomy" id="53432"/>
    <lineage>
        <taxon>Bacteria</taxon>
        <taxon>Bacillati</taxon>
        <taxon>Actinomycetota</taxon>
        <taxon>Actinomycetes</taxon>
        <taxon>Mycobacteriales</taxon>
        <taxon>Nocardiaceae</taxon>
        <taxon>Nocardia</taxon>
    </lineage>
</organism>